<evidence type="ECO:0000259" key="2">
    <source>
        <dbReference type="Pfam" id="PF07883"/>
    </source>
</evidence>
<dbReference type="RefSeq" id="WP_073456971.1">
    <property type="nucleotide sequence ID" value="NZ_CALGVN010000045.1"/>
</dbReference>
<dbReference type="InterPro" id="IPR014710">
    <property type="entry name" value="RmlC-like_jellyroll"/>
</dbReference>
<reference evidence="3 4" key="1">
    <citation type="submission" date="2016-11" db="EMBL/GenBank/DDBJ databases">
        <authorList>
            <person name="Jaros S."/>
            <person name="Januszkiewicz K."/>
            <person name="Wedrychowicz H."/>
        </authorList>
    </citation>
    <scope>NUCLEOTIDE SEQUENCE [LARGE SCALE GENOMIC DNA]</scope>
    <source>
        <strain evidence="3 4">DSM 43832</strain>
    </source>
</reference>
<organism evidence="3 4">
    <name type="scientific">Pseudonocardia thermophila</name>
    <dbReference type="NCBI Taxonomy" id="1848"/>
    <lineage>
        <taxon>Bacteria</taxon>
        <taxon>Bacillati</taxon>
        <taxon>Actinomycetota</taxon>
        <taxon>Actinomycetes</taxon>
        <taxon>Pseudonocardiales</taxon>
        <taxon>Pseudonocardiaceae</taxon>
        <taxon>Pseudonocardia</taxon>
    </lineage>
</organism>
<proteinExistence type="predicted"/>
<evidence type="ECO:0000313" key="4">
    <source>
        <dbReference type="Proteomes" id="UP000184363"/>
    </source>
</evidence>
<dbReference type="Gene3D" id="2.60.120.10">
    <property type="entry name" value="Jelly Rolls"/>
    <property type="match status" value="1"/>
</dbReference>
<evidence type="ECO:0000256" key="1">
    <source>
        <dbReference type="SAM" id="MobiDB-lite"/>
    </source>
</evidence>
<dbReference type="SUPFAM" id="SSF51182">
    <property type="entry name" value="RmlC-like cupins"/>
    <property type="match status" value="1"/>
</dbReference>
<name>A0A1M6T2C8_PSETH</name>
<dbReference type="OrthoDB" id="9802489at2"/>
<dbReference type="STRING" id="1848.SAMN05443637_107111"/>
<dbReference type="InterPro" id="IPR011051">
    <property type="entry name" value="RmlC_Cupin_sf"/>
</dbReference>
<feature type="domain" description="Cupin type-2" evidence="2">
    <location>
        <begin position="42"/>
        <end position="107"/>
    </location>
</feature>
<dbReference type="AlphaFoldDB" id="A0A1M6T2C8"/>
<evidence type="ECO:0000313" key="3">
    <source>
        <dbReference type="EMBL" id="SHK51153.1"/>
    </source>
</evidence>
<dbReference type="PANTHER" id="PTHR43698:SF1">
    <property type="entry name" value="BLL4564 PROTEIN"/>
    <property type="match status" value="1"/>
</dbReference>
<sequence length="132" mass="14295">MQIVRGRAPGDVPTTARTDTFTGTVWGDPVLPTTDGTTINSVTFAPCARTYWHHHTGGQILVVTAGMGWVCTHGEQPQVIRAGDVVWVPPGERHWHGGTTETIMTHLAVSIGPTVWEDEVDEADYRKGALHG</sequence>
<dbReference type="CDD" id="cd02233">
    <property type="entry name" value="cupin_HNL-like"/>
    <property type="match status" value="1"/>
</dbReference>
<keyword evidence="4" id="KW-1185">Reference proteome</keyword>
<dbReference type="InterPro" id="IPR047263">
    <property type="entry name" value="HNL-like_cupin"/>
</dbReference>
<dbReference type="Proteomes" id="UP000184363">
    <property type="component" value="Unassembled WGS sequence"/>
</dbReference>
<accession>A0A1M6T2C8</accession>
<dbReference type="InterPro" id="IPR013096">
    <property type="entry name" value="Cupin_2"/>
</dbReference>
<feature type="region of interest" description="Disordered" evidence="1">
    <location>
        <begin position="1"/>
        <end position="20"/>
    </location>
</feature>
<dbReference type="Pfam" id="PF07883">
    <property type="entry name" value="Cupin_2"/>
    <property type="match status" value="1"/>
</dbReference>
<protein>
    <submittedName>
        <fullName evidence="3">Cupin domain protein</fullName>
    </submittedName>
</protein>
<gene>
    <name evidence="3" type="ORF">SAMN05443637_107111</name>
</gene>
<dbReference type="EMBL" id="FRAP01000007">
    <property type="protein sequence ID" value="SHK51153.1"/>
    <property type="molecule type" value="Genomic_DNA"/>
</dbReference>
<dbReference type="PANTHER" id="PTHR43698">
    <property type="entry name" value="RIBD C-TERMINAL DOMAIN CONTAINING PROTEIN"/>
    <property type="match status" value="1"/>
</dbReference>